<comment type="caution">
    <text evidence="2">The sequence shown here is derived from an EMBL/GenBank/DDBJ whole genome shotgun (WGS) entry which is preliminary data.</text>
</comment>
<dbReference type="Proteomes" id="UP000319204">
    <property type="component" value="Unassembled WGS sequence"/>
</dbReference>
<dbReference type="AlphaFoldDB" id="A0A5N5IRS3"/>
<feature type="domain" description="N-acetyltransferase" evidence="1">
    <location>
        <begin position="32"/>
        <end position="192"/>
    </location>
</feature>
<dbReference type="Pfam" id="PF13302">
    <property type="entry name" value="Acetyltransf_3"/>
    <property type="match status" value="1"/>
</dbReference>
<evidence type="ECO:0000313" key="3">
    <source>
        <dbReference type="Proteomes" id="UP000319204"/>
    </source>
</evidence>
<dbReference type="PROSITE" id="PS51186">
    <property type="entry name" value="GNAT"/>
    <property type="match status" value="1"/>
</dbReference>
<proteinExistence type="predicted"/>
<dbReference type="InterPro" id="IPR051531">
    <property type="entry name" value="N-acetyltransferase"/>
</dbReference>
<evidence type="ECO:0000313" key="2">
    <source>
        <dbReference type="EMBL" id="KAB5486990.1"/>
    </source>
</evidence>
<accession>A0A5N5IRS3</accession>
<dbReference type="PANTHER" id="PTHR43792">
    <property type="entry name" value="GNAT FAMILY, PUTATIVE (AFU_ORTHOLOGUE AFUA_3G00765)-RELATED-RELATED"/>
    <property type="match status" value="1"/>
</dbReference>
<sequence>MRNWAGNWSRNWCFVDIDPSSLVKVILSTERLVISEAELSDATFILELLNSPTWIQFIGDKGIYSMEDAENYIQKSLTNSYQTNSFGLYKLCFKETMVPIGLCGFLKRDYLDHPDIGFALLPDHEGKGLMLEAGKALMEHARSKLGFDEVLAIVLPSNNRSCQLLGKLGFQEIGKVMPTGSQEELLLFSNKKSHSNGAASS</sequence>
<dbReference type="SUPFAM" id="SSF55729">
    <property type="entry name" value="Acyl-CoA N-acyltransferases (Nat)"/>
    <property type="match status" value="1"/>
</dbReference>
<protein>
    <submittedName>
        <fullName evidence="2">GNAT family N-acetyltransferase</fullName>
    </submittedName>
</protein>
<organism evidence="2 3">
    <name type="scientific">Flagellimonas hadalis</name>
    <dbReference type="NCBI Taxonomy" id="2597517"/>
    <lineage>
        <taxon>Bacteria</taxon>
        <taxon>Pseudomonadati</taxon>
        <taxon>Bacteroidota</taxon>
        <taxon>Flavobacteriia</taxon>
        <taxon>Flavobacteriales</taxon>
        <taxon>Flavobacteriaceae</taxon>
        <taxon>Flagellimonas</taxon>
    </lineage>
</organism>
<reference evidence="2" key="1">
    <citation type="submission" date="2019-10" db="EMBL/GenBank/DDBJ databases">
        <title>Muricauda hadale sp. nov., a piezophilic bacterium isolated from hadopelagic water of the Mariana Trench.</title>
        <authorList>
            <person name="Wei Y."/>
        </authorList>
    </citation>
    <scope>NUCLEOTIDE SEQUENCE [LARGE SCALE GENOMIC DNA]</scope>
    <source>
        <strain evidence="2">MT-229</strain>
    </source>
</reference>
<name>A0A5N5IRS3_9FLAO</name>
<keyword evidence="3" id="KW-1185">Reference proteome</keyword>
<evidence type="ECO:0000259" key="1">
    <source>
        <dbReference type="PROSITE" id="PS51186"/>
    </source>
</evidence>
<dbReference type="EMBL" id="VNIK02000008">
    <property type="protein sequence ID" value="KAB5486990.1"/>
    <property type="molecule type" value="Genomic_DNA"/>
</dbReference>
<dbReference type="OrthoDB" id="9798081at2"/>
<gene>
    <name evidence="2" type="ORF">FOT42_012585</name>
</gene>
<dbReference type="InterPro" id="IPR000182">
    <property type="entry name" value="GNAT_dom"/>
</dbReference>
<dbReference type="Gene3D" id="3.40.630.30">
    <property type="match status" value="1"/>
</dbReference>
<dbReference type="GO" id="GO:0016747">
    <property type="term" value="F:acyltransferase activity, transferring groups other than amino-acyl groups"/>
    <property type="evidence" value="ECO:0007669"/>
    <property type="project" value="InterPro"/>
</dbReference>
<dbReference type="InterPro" id="IPR016181">
    <property type="entry name" value="Acyl_CoA_acyltransferase"/>
</dbReference>
<dbReference type="PANTHER" id="PTHR43792:SF1">
    <property type="entry name" value="N-ACETYLTRANSFERASE DOMAIN-CONTAINING PROTEIN"/>
    <property type="match status" value="1"/>
</dbReference>